<dbReference type="EMBL" id="JAAVJD010000004">
    <property type="protein sequence ID" value="NJQ04244.1"/>
    <property type="molecule type" value="Genomic_DNA"/>
</dbReference>
<gene>
    <name evidence="1" type="ORF">HCN56_01300</name>
</gene>
<name>A0A7X6HXJ6_9ACTN</name>
<evidence type="ECO:0000313" key="1">
    <source>
        <dbReference type="EMBL" id="NJQ04244.1"/>
    </source>
</evidence>
<dbReference type="AlphaFoldDB" id="A0A7X6HXJ6"/>
<dbReference type="RefSeq" id="WP_167967543.1">
    <property type="nucleotide sequence ID" value="NZ_BHZG01000011.1"/>
</dbReference>
<sequence length="117" mass="12232">MQMHLPIHAPDGTVDLAAARAARDAALDNVADATPDDWATRCQQAIATLAATGRPFQAADLVEQQLVDEPADHHQWGAQLRAAARAGVILPAGYAPSRRATTRGSACRQWVGAGVAA</sequence>
<reference evidence="1 2" key="1">
    <citation type="submission" date="2020-03" db="EMBL/GenBank/DDBJ databases">
        <title>Draft genome of Streptomyces sp. ventii, isolated from the Axial Seamount in the Pacific Ocean, and resequencing of the two type strains Streptomyces lonarensis strain NCL 716 and Streptomyces bohaiensis strain 11A07.</title>
        <authorList>
            <person name="Loughran R.M."/>
            <person name="Pfannmuller K.M."/>
            <person name="Wasson B.J."/>
            <person name="Deadmond M.C."/>
            <person name="Paddock B.E."/>
            <person name="Koyack M.J."/>
            <person name="Gallegos D.A."/>
            <person name="Mitchell E.A."/>
            <person name="Ushijima B."/>
            <person name="Saw J.H."/>
            <person name="Mcphail K.L."/>
            <person name="Videau P."/>
        </authorList>
    </citation>
    <scope>NUCLEOTIDE SEQUENCE [LARGE SCALE GENOMIC DNA]</scope>
    <source>
        <strain evidence="1 2">NCL716</strain>
    </source>
</reference>
<keyword evidence="2" id="KW-1185">Reference proteome</keyword>
<evidence type="ECO:0000313" key="2">
    <source>
        <dbReference type="Proteomes" id="UP000578686"/>
    </source>
</evidence>
<accession>A0A7X6HXJ6</accession>
<dbReference type="Proteomes" id="UP000578686">
    <property type="component" value="Unassembled WGS sequence"/>
</dbReference>
<comment type="caution">
    <text evidence="1">The sequence shown here is derived from an EMBL/GenBank/DDBJ whole genome shotgun (WGS) entry which is preliminary data.</text>
</comment>
<proteinExistence type="predicted"/>
<protein>
    <submittedName>
        <fullName evidence="1">Uncharacterized protein</fullName>
    </submittedName>
</protein>
<organism evidence="1 2">
    <name type="scientific">Streptomyces lonarensis</name>
    <dbReference type="NCBI Taxonomy" id="700599"/>
    <lineage>
        <taxon>Bacteria</taxon>
        <taxon>Bacillati</taxon>
        <taxon>Actinomycetota</taxon>
        <taxon>Actinomycetes</taxon>
        <taxon>Kitasatosporales</taxon>
        <taxon>Streptomycetaceae</taxon>
        <taxon>Streptomyces</taxon>
    </lineage>
</organism>